<feature type="transmembrane region" description="Helical" evidence="2">
    <location>
        <begin position="280"/>
        <end position="300"/>
    </location>
</feature>
<dbReference type="CDD" id="cd00009">
    <property type="entry name" value="AAA"/>
    <property type="match status" value="1"/>
</dbReference>
<dbReference type="InterPro" id="IPR052026">
    <property type="entry name" value="ExeA_AAA_ATPase_DNA-bind"/>
</dbReference>
<keyword evidence="5" id="KW-1185">Reference proteome</keyword>
<accession>A0A975B5T7</accession>
<dbReference type="PANTHER" id="PTHR35894">
    <property type="entry name" value="GENERAL SECRETION PATHWAY PROTEIN A-RELATED"/>
    <property type="match status" value="1"/>
</dbReference>
<dbReference type="AlphaFoldDB" id="A0A975B5T7"/>
<proteinExistence type="predicted"/>
<dbReference type="KEGG" id="dli:dnl_15860"/>
<organism evidence="4 5">
    <name type="scientific">Desulfonema limicola</name>
    <dbReference type="NCBI Taxonomy" id="45656"/>
    <lineage>
        <taxon>Bacteria</taxon>
        <taxon>Pseudomonadati</taxon>
        <taxon>Thermodesulfobacteriota</taxon>
        <taxon>Desulfobacteria</taxon>
        <taxon>Desulfobacterales</taxon>
        <taxon>Desulfococcaceae</taxon>
        <taxon>Desulfonema</taxon>
    </lineage>
</organism>
<dbReference type="EMBL" id="CP061799">
    <property type="protein sequence ID" value="QTA79324.1"/>
    <property type="molecule type" value="Genomic_DNA"/>
</dbReference>
<evidence type="ECO:0000256" key="1">
    <source>
        <dbReference type="SAM" id="Coils"/>
    </source>
</evidence>
<keyword evidence="2" id="KW-0472">Membrane</keyword>
<dbReference type="PANTHER" id="PTHR35894:SF1">
    <property type="entry name" value="PHOSPHORIBULOKINASE _ URIDINE KINASE FAMILY"/>
    <property type="match status" value="1"/>
</dbReference>
<evidence type="ECO:0000256" key="2">
    <source>
        <dbReference type="SAM" id="Phobius"/>
    </source>
</evidence>
<gene>
    <name evidence="4" type="ORF">dnl_15860</name>
</gene>
<dbReference type="GO" id="GO:0016887">
    <property type="term" value="F:ATP hydrolysis activity"/>
    <property type="evidence" value="ECO:0007669"/>
    <property type="project" value="InterPro"/>
</dbReference>
<evidence type="ECO:0000313" key="5">
    <source>
        <dbReference type="Proteomes" id="UP000663720"/>
    </source>
</evidence>
<evidence type="ECO:0000313" key="4">
    <source>
        <dbReference type="EMBL" id="QTA79324.1"/>
    </source>
</evidence>
<dbReference type="Proteomes" id="UP000663720">
    <property type="component" value="Chromosome"/>
</dbReference>
<dbReference type="InterPro" id="IPR018392">
    <property type="entry name" value="LysM"/>
</dbReference>
<dbReference type="Gene3D" id="3.10.350.10">
    <property type="entry name" value="LysM domain"/>
    <property type="match status" value="1"/>
</dbReference>
<dbReference type="Gene3D" id="3.40.50.300">
    <property type="entry name" value="P-loop containing nucleotide triphosphate hydrolases"/>
    <property type="match status" value="1"/>
</dbReference>
<evidence type="ECO:0000259" key="3">
    <source>
        <dbReference type="PROSITE" id="PS51782"/>
    </source>
</evidence>
<reference evidence="4" key="1">
    <citation type="journal article" date="2021" name="Microb. Physiol.">
        <title>Proteogenomic Insights into the Physiology of Marine, Sulfate-Reducing, Filamentous Desulfonema limicola and Desulfonema magnum.</title>
        <authorList>
            <person name="Schnaars V."/>
            <person name="Wohlbrand L."/>
            <person name="Scheve S."/>
            <person name="Hinrichs C."/>
            <person name="Reinhardt R."/>
            <person name="Rabus R."/>
        </authorList>
    </citation>
    <scope>NUCLEOTIDE SEQUENCE</scope>
    <source>
        <strain evidence="4">5ac10</strain>
    </source>
</reference>
<name>A0A975B5T7_9BACT</name>
<keyword evidence="1" id="KW-0175">Coiled coil</keyword>
<dbReference type="Pfam" id="PF13401">
    <property type="entry name" value="AAA_22"/>
    <property type="match status" value="1"/>
</dbReference>
<dbReference type="SMART" id="SM00257">
    <property type="entry name" value="LysM"/>
    <property type="match status" value="1"/>
</dbReference>
<dbReference type="Pfam" id="PF01476">
    <property type="entry name" value="LysM"/>
    <property type="match status" value="1"/>
</dbReference>
<feature type="domain" description="LysM" evidence="3">
    <location>
        <begin position="357"/>
        <end position="407"/>
    </location>
</feature>
<dbReference type="InterPro" id="IPR036779">
    <property type="entry name" value="LysM_dom_sf"/>
</dbReference>
<dbReference type="InterPro" id="IPR049945">
    <property type="entry name" value="AAA_22"/>
</dbReference>
<protein>
    <submittedName>
        <fullName evidence="4">AAA ATPase-like domain-containing protein, LysM domain-containing</fullName>
    </submittedName>
</protein>
<feature type="coiled-coil region" evidence="1">
    <location>
        <begin position="469"/>
        <end position="496"/>
    </location>
</feature>
<dbReference type="InterPro" id="IPR027417">
    <property type="entry name" value="P-loop_NTPase"/>
</dbReference>
<dbReference type="SUPFAM" id="SSF52540">
    <property type="entry name" value="P-loop containing nucleoside triphosphate hydrolases"/>
    <property type="match status" value="1"/>
</dbReference>
<sequence>MEYFKILNLDKEPFSNSPDPDLFFQSCQHLTCLQRLEIAIRLKRGLNIVIGDVGTGKTTLCRQLIRKFTSDKDIETFLILDPFFDSLSEALAAIAAMFKINTDNDSKRQIKEKIKNFLFLNCVDKKKTIILIIDEGQKLNDFFIEILREFLNYETNEYKLLQIVIFAQKEFEKTLRHYKNFSDRINLFFYLQPLNFFDMKKMVWFRLQKSGYAVNNAQSLFTYPGLWKIYRQTRGYPRKIMNLCHQCILMAVIQNQNRIGWYIVRACAKREILNSGNNRYSLPCFIIFFILLSVLTGIVFSNQSFLELVKSKFIIQGNGKTINLHDKNNFNTNISGIKEFIHGKEIQEQSRISDILGQIEVKQGETLGKLVKQIYGTVNPGIIQKILEINPHIKSPNRISIGQKLSFPCIPVKINYSPDQSFLIEIANENSLESAFETLRLHTEKDDHLPIKLIPYQTDKSKRQFVLIYDQCFLEKESMQKKIDELRTRLNLQLKRLRLWDQDTIFFSVPCRK</sequence>
<keyword evidence="2" id="KW-1133">Transmembrane helix</keyword>
<dbReference type="RefSeq" id="WP_207691090.1">
    <property type="nucleotide sequence ID" value="NZ_CP061799.1"/>
</dbReference>
<dbReference type="PROSITE" id="PS51782">
    <property type="entry name" value="LYSM"/>
    <property type="match status" value="1"/>
</dbReference>
<keyword evidence="2" id="KW-0812">Transmembrane</keyword>